<accession>A0A6C0DV54</accession>
<dbReference type="EMBL" id="MN739662">
    <property type="protein sequence ID" value="QHT19105.1"/>
    <property type="molecule type" value="Genomic_DNA"/>
</dbReference>
<sequence>MATAPNIPYNFDYIVDYSTFPDSNRLYRKCIRELFYMSSEITPEMDGLDEETIDELLYDEITVNTVLGLLYSATCNDPLFQQLYDLGAGAFFSTDRTIGQVVLLSFDYLTYFHPCLQDFFREPGLWNHENIHYLTLKNKLS</sequence>
<protein>
    <submittedName>
        <fullName evidence="1">Uncharacterized protein</fullName>
    </submittedName>
</protein>
<dbReference type="AlphaFoldDB" id="A0A6C0DV54"/>
<name>A0A6C0DV54_9ZZZZ</name>
<organism evidence="1">
    <name type="scientific">viral metagenome</name>
    <dbReference type="NCBI Taxonomy" id="1070528"/>
    <lineage>
        <taxon>unclassified sequences</taxon>
        <taxon>metagenomes</taxon>
        <taxon>organismal metagenomes</taxon>
    </lineage>
</organism>
<proteinExistence type="predicted"/>
<reference evidence="1" key="1">
    <citation type="journal article" date="2020" name="Nature">
        <title>Giant virus diversity and host interactions through global metagenomics.</title>
        <authorList>
            <person name="Schulz F."/>
            <person name="Roux S."/>
            <person name="Paez-Espino D."/>
            <person name="Jungbluth S."/>
            <person name="Walsh D.A."/>
            <person name="Denef V.J."/>
            <person name="McMahon K.D."/>
            <person name="Konstantinidis K.T."/>
            <person name="Eloe-Fadrosh E.A."/>
            <person name="Kyrpides N.C."/>
            <person name="Woyke T."/>
        </authorList>
    </citation>
    <scope>NUCLEOTIDE SEQUENCE</scope>
    <source>
        <strain evidence="1">GVMAG-M-3300023174-49</strain>
    </source>
</reference>
<evidence type="ECO:0000313" key="1">
    <source>
        <dbReference type="EMBL" id="QHT19105.1"/>
    </source>
</evidence>